<dbReference type="CDD" id="cd06587">
    <property type="entry name" value="VOC"/>
    <property type="match status" value="1"/>
</dbReference>
<dbReference type="InterPro" id="IPR018303">
    <property type="entry name" value="ATPase_P-typ_P_site"/>
</dbReference>
<evidence type="ECO:0000256" key="7">
    <source>
        <dbReference type="SAM" id="MobiDB-lite"/>
    </source>
</evidence>
<evidence type="ECO:0000256" key="1">
    <source>
        <dbReference type="ARBA" id="ARBA00004370"/>
    </source>
</evidence>
<dbReference type="GO" id="GO:0016887">
    <property type="term" value="F:ATP hydrolysis activity"/>
    <property type="evidence" value="ECO:0007669"/>
    <property type="project" value="InterPro"/>
</dbReference>
<dbReference type="InterPro" id="IPR023298">
    <property type="entry name" value="ATPase_P-typ_TM_dom_sf"/>
</dbReference>
<dbReference type="PRINTS" id="PR00120">
    <property type="entry name" value="HATPASE"/>
</dbReference>
<dbReference type="InterPro" id="IPR023299">
    <property type="entry name" value="ATPase_P-typ_cyto_dom_N"/>
</dbReference>
<proteinExistence type="predicted"/>
<dbReference type="Pfam" id="PF00122">
    <property type="entry name" value="E1-E2_ATPase"/>
    <property type="match status" value="1"/>
</dbReference>
<dbReference type="InterPro" id="IPR008250">
    <property type="entry name" value="ATPase_P-typ_transduc_dom_A_sf"/>
</dbReference>
<evidence type="ECO:0000313" key="10">
    <source>
        <dbReference type="EMBL" id="RMZ53377.1"/>
    </source>
</evidence>
<dbReference type="InterPro" id="IPR029068">
    <property type="entry name" value="Glyas_Bleomycin-R_OHBP_Dase"/>
</dbReference>
<dbReference type="InterPro" id="IPR037523">
    <property type="entry name" value="VOC_core"/>
</dbReference>
<feature type="non-terminal residue" evidence="10">
    <location>
        <position position="1"/>
    </location>
</feature>
<dbReference type="SFLD" id="SFLDF00027">
    <property type="entry name" value="p-type_atpase"/>
    <property type="match status" value="1"/>
</dbReference>
<dbReference type="GO" id="GO:0016020">
    <property type="term" value="C:membrane"/>
    <property type="evidence" value="ECO:0007669"/>
    <property type="project" value="UniProtKB-SubCell"/>
</dbReference>
<feature type="domain" description="VOC" evidence="9">
    <location>
        <begin position="898"/>
        <end position="1026"/>
    </location>
</feature>
<dbReference type="SFLD" id="SFLDG00002">
    <property type="entry name" value="C1.7:_P-type_atpase_like"/>
    <property type="match status" value="1"/>
</dbReference>
<dbReference type="PROSITE" id="PS51819">
    <property type="entry name" value="VOC"/>
    <property type="match status" value="2"/>
</dbReference>
<dbReference type="SUPFAM" id="SSF54593">
    <property type="entry name" value="Glyoxalase/Bleomycin resistance protein/Dihydroxybiphenyl dioxygenase"/>
    <property type="match status" value="2"/>
</dbReference>
<organism evidence="10 11">
    <name type="scientific">Auxenochlorella protothecoides</name>
    <name type="common">Green microalga</name>
    <name type="synonym">Chlorella protothecoides</name>
    <dbReference type="NCBI Taxonomy" id="3075"/>
    <lineage>
        <taxon>Eukaryota</taxon>
        <taxon>Viridiplantae</taxon>
        <taxon>Chlorophyta</taxon>
        <taxon>core chlorophytes</taxon>
        <taxon>Trebouxiophyceae</taxon>
        <taxon>Chlorellales</taxon>
        <taxon>Chlorellaceae</taxon>
        <taxon>Auxenochlorella</taxon>
    </lineage>
</organism>
<dbReference type="FunFam" id="2.70.150.10:FF:000002">
    <property type="entry name" value="Copper-transporting ATPase 1, putative"/>
    <property type="match status" value="1"/>
</dbReference>
<keyword evidence="5 8" id="KW-1133">Transmembrane helix</keyword>
<dbReference type="Gene3D" id="3.10.180.10">
    <property type="entry name" value="2,3-Dihydroxybiphenyl 1,2-Dioxygenase, domain 1"/>
    <property type="match status" value="2"/>
</dbReference>
<dbReference type="PANTHER" id="PTHR46594:SF4">
    <property type="entry name" value="P-TYPE CATION-TRANSPORTING ATPASE"/>
    <property type="match status" value="1"/>
</dbReference>
<evidence type="ECO:0000256" key="5">
    <source>
        <dbReference type="ARBA" id="ARBA00022989"/>
    </source>
</evidence>
<comment type="subcellular location">
    <subcellularLocation>
        <location evidence="1">Membrane</location>
    </subcellularLocation>
</comment>
<dbReference type="AlphaFoldDB" id="A0A3M7KSP5"/>
<dbReference type="EMBL" id="QOKY01000198">
    <property type="protein sequence ID" value="RMZ53377.1"/>
    <property type="molecule type" value="Genomic_DNA"/>
</dbReference>
<dbReference type="GO" id="GO:0005524">
    <property type="term" value="F:ATP binding"/>
    <property type="evidence" value="ECO:0007669"/>
    <property type="project" value="InterPro"/>
</dbReference>
<feature type="transmembrane region" description="Helical" evidence="8">
    <location>
        <begin position="655"/>
        <end position="677"/>
    </location>
</feature>
<evidence type="ECO:0000256" key="4">
    <source>
        <dbReference type="ARBA" id="ARBA00022967"/>
    </source>
</evidence>
<feature type="transmembrane region" description="Helical" evidence="8">
    <location>
        <begin position="192"/>
        <end position="212"/>
    </location>
</feature>
<keyword evidence="3" id="KW-0479">Metal-binding</keyword>
<evidence type="ECO:0000256" key="6">
    <source>
        <dbReference type="ARBA" id="ARBA00023136"/>
    </source>
</evidence>
<protein>
    <recommendedName>
        <fullName evidence="9">VOC domain-containing protein</fullName>
    </recommendedName>
</protein>
<keyword evidence="4" id="KW-1278">Translocase</keyword>
<dbReference type="InterPro" id="IPR059000">
    <property type="entry name" value="ATPase_P-type_domA"/>
</dbReference>
<feature type="transmembrane region" description="Helical" evidence="8">
    <location>
        <begin position="232"/>
        <end position="254"/>
    </location>
</feature>
<dbReference type="SUPFAM" id="SSF81665">
    <property type="entry name" value="Calcium ATPase, transmembrane domain M"/>
    <property type="match status" value="1"/>
</dbReference>
<keyword evidence="6 8" id="KW-0472">Membrane</keyword>
<dbReference type="PANTHER" id="PTHR46594">
    <property type="entry name" value="P-TYPE CATION-TRANSPORTING ATPASE"/>
    <property type="match status" value="1"/>
</dbReference>
<evidence type="ECO:0000256" key="2">
    <source>
        <dbReference type="ARBA" id="ARBA00022692"/>
    </source>
</evidence>
<dbReference type="PROSITE" id="PS00154">
    <property type="entry name" value="ATPASE_E1_E2"/>
    <property type="match status" value="1"/>
</dbReference>
<dbReference type="PRINTS" id="PR00119">
    <property type="entry name" value="CATATPASE"/>
</dbReference>
<evidence type="ECO:0000259" key="9">
    <source>
        <dbReference type="PROSITE" id="PS51819"/>
    </source>
</evidence>
<accession>A0A3M7KSP5</accession>
<dbReference type="InterPro" id="IPR023214">
    <property type="entry name" value="HAD_sf"/>
</dbReference>
<evidence type="ECO:0000256" key="8">
    <source>
        <dbReference type="SAM" id="Phobius"/>
    </source>
</evidence>
<evidence type="ECO:0000256" key="3">
    <source>
        <dbReference type="ARBA" id="ARBA00022723"/>
    </source>
</evidence>
<feature type="transmembrane region" description="Helical" evidence="8">
    <location>
        <begin position="683"/>
        <end position="704"/>
    </location>
</feature>
<name>A0A3M7KSP5_AUXPR</name>
<dbReference type="Gene3D" id="3.40.50.1000">
    <property type="entry name" value="HAD superfamily/HAD-like"/>
    <property type="match status" value="2"/>
</dbReference>
<dbReference type="SUPFAM" id="SSF81660">
    <property type="entry name" value="Metal cation-transporting ATPase, ATP-binding domain N"/>
    <property type="match status" value="1"/>
</dbReference>
<dbReference type="Pfam" id="PF00702">
    <property type="entry name" value="Hydrolase"/>
    <property type="match status" value="1"/>
</dbReference>
<dbReference type="Gene3D" id="3.40.1110.10">
    <property type="entry name" value="Calcium-transporting ATPase, cytoplasmic domain N"/>
    <property type="match status" value="2"/>
</dbReference>
<dbReference type="Proteomes" id="UP000279271">
    <property type="component" value="Unassembled WGS sequence"/>
</dbReference>
<sequence length="1029" mass="104362">TLAYKPTDFFETAAMLITLVLFGKYLEAGAKAQTGAALAALCALAPATAILIEGGGDEGEQHADGWVAPDAPGTRPEPAAADPSPSTTEREIDCALVHVGDLLKVLPGARVPADGVVASGAGHVDESLLTGEAAPVAKSPGDAVVGGSLNLRGTLRVRATRVGADSALSQIVRLVEGAQLAKAPIQALADRVSAVFVPIVVVLASITFGVWYAAGRGGWYPAAWLPEGHTPLLFALLFGIAVLVIACPCALGLATPTAVMVGTGVGAAHGILIKGGDALERAAGVTHVAFDKTGTLTAGRPRAVDVAVFAPGVAASDAALLAAALEQESEHPLAGAVLALAAGLLAAEKGGGGAGAEDRDGAKPIALACPAPPAAAAAAGAGLPHQRMQGLAGRVPVVHDFRAFPGEGVSGRVPLYRDAGGAQGDAAGCTRPWTTARGGGNALRLTSQHRSWFAAPDRLRSAAGASGASELEVAVGSARFLEQRGVEVAGDGAADAYVRAAQARGCTVILVAAGAALLAAVAVADPVRPEAHGVVAALRAAGVGCTLLTGDNWRTARAVASQLGLDHIVAEVLPAGKVAALRALQAAPGAVVAMVGDGVNDAPALAAADVGVAVGSGADVAVEAADLVLVRSDLEDVLGALGLARATLRRIRWNYAFALGYNALAIPAAAGALYPFFRVQLPPWVAGACMALSSVSVVCSSLMLRRHVPRRRVLRDVLVSEHRAVGSMPIVGQNLQETTPQDTRDPASWPSVDSRRLLRVALHVRQLQDATRFYNEILGLLLVAPLDVPGAPIQRALLSSDLSPSAFGLELLAGGPALEALAGSWSGHFMLTVPDRGACLAKLRGLGLERCILSEEAAVIPTLQDIVAAVADLDGYTWRLVEGAERAAGGAGAGQDDRMVALAAHVPDLGVALAWVSSVLGMPTLHQYQSSSGYATALVGFPHAQHAGSTGPALELIQGDTAAQAESGLAHLVISTSDLQKTVQHLQLLRQSVEAVQLGAMDDPTGLVSAARINGPGNLRFCFVQADAA</sequence>
<dbReference type="NCBIfam" id="TIGR01494">
    <property type="entry name" value="ATPase_P-type"/>
    <property type="match status" value="2"/>
</dbReference>
<feature type="domain" description="VOC" evidence="9">
    <location>
        <begin position="756"/>
        <end position="883"/>
    </location>
</feature>
<gene>
    <name evidence="10" type="ORF">APUTEX25_004865</name>
</gene>
<dbReference type="SUPFAM" id="SSF56784">
    <property type="entry name" value="HAD-like"/>
    <property type="match status" value="1"/>
</dbReference>
<dbReference type="SUPFAM" id="SSF81653">
    <property type="entry name" value="Calcium ATPase, transduction domain A"/>
    <property type="match status" value="1"/>
</dbReference>
<dbReference type="InterPro" id="IPR044492">
    <property type="entry name" value="P_typ_ATPase_HD_dom"/>
</dbReference>
<dbReference type="SFLD" id="SFLDS00003">
    <property type="entry name" value="Haloacid_Dehalogenase"/>
    <property type="match status" value="1"/>
</dbReference>
<feature type="region of interest" description="Disordered" evidence="7">
    <location>
        <begin position="59"/>
        <end position="88"/>
    </location>
</feature>
<dbReference type="Gene3D" id="2.70.150.10">
    <property type="entry name" value="Calcium-transporting ATPase, cytoplasmic transduction domain A"/>
    <property type="match status" value="1"/>
</dbReference>
<reference evidence="11" key="1">
    <citation type="journal article" date="2018" name="Algal Res.">
        <title>Characterization of plant carbon substrate utilization by Auxenochlorella protothecoides.</title>
        <authorList>
            <person name="Vogler B.W."/>
            <person name="Starkenburg S.R."/>
            <person name="Sudasinghe N."/>
            <person name="Schambach J.Y."/>
            <person name="Rollin J.A."/>
            <person name="Pattathil S."/>
            <person name="Barry A.N."/>
        </authorList>
    </citation>
    <scope>NUCLEOTIDE SEQUENCE [LARGE SCALE GENOMIC DNA]</scope>
    <source>
        <strain evidence="11">UTEX 25</strain>
    </source>
</reference>
<dbReference type="InterPro" id="IPR036412">
    <property type="entry name" value="HAD-like_sf"/>
</dbReference>
<evidence type="ECO:0000313" key="11">
    <source>
        <dbReference type="Proteomes" id="UP000279271"/>
    </source>
</evidence>
<keyword evidence="2 8" id="KW-0812">Transmembrane</keyword>
<dbReference type="InterPro" id="IPR001757">
    <property type="entry name" value="P_typ_ATPase"/>
</dbReference>
<comment type="caution">
    <text evidence="10">The sequence shown here is derived from an EMBL/GenBank/DDBJ whole genome shotgun (WGS) entry which is preliminary data.</text>
</comment>
<dbReference type="GO" id="GO:0046872">
    <property type="term" value="F:metal ion binding"/>
    <property type="evidence" value="ECO:0007669"/>
    <property type="project" value="UniProtKB-KW"/>
</dbReference>